<dbReference type="SMART" id="SM00356">
    <property type="entry name" value="ZnF_C3H1"/>
    <property type="match status" value="1"/>
</dbReference>
<feature type="compositionally biased region" description="Acidic residues" evidence="6">
    <location>
        <begin position="272"/>
        <end position="294"/>
    </location>
</feature>
<evidence type="ECO:0000256" key="4">
    <source>
        <dbReference type="PROSITE-ProRule" id="PRU00723"/>
    </source>
</evidence>
<dbReference type="InterPro" id="IPR036855">
    <property type="entry name" value="Znf_CCCH_sf"/>
</dbReference>
<evidence type="ECO:0000313" key="10">
    <source>
        <dbReference type="Proteomes" id="UP000796880"/>
    </source>
</evidence>
<sequence length="525" mass="58635">MGSEEEERVLENQLELQLHEQRDSLTALSDAIASDPTNSELLEVYEELVQGIKDAEEGLLHLKRARLLREADSALHGCGHTYEDVKPEPLGSALHVSGHTYEDVMPEPLGSALHVSDHTDEDVKPEPLEEHNYSVGSKCRFRHTNGRWYNGQIVGLDNSNFAKISFLTPTSENMLICKFFLQQRCRFGSNCRLSHGVDVPLHSLKNYVPTIWDQSLVGSNIWAVSDSKGGIWREAELESWDDMLGAGNVVFRDDGTSAKLGEEAITVSEYAEISDEEESDYSSEESDYSENEEEGVQGLGFLERSTLQRGIQKETVVFAKWENHTRGIASKMMANMGYCEGMGLGASGQGMLDPIPVKVLPPKQSLDHALESQEAEESKGKRGKKRSRGGKKKRDKKFAALRRMAKEEEGLAPDVFSLINTQLAMHGEALNGGSAKNQRSKGTTEEKKLDRRALVAYDDEVKDLRMRVEKLEEMVNRNKKEKVVYEAAMRKLTGTRKALAEAEAAQASASNALVSKEKEKRWLKF</sequence>
<name>A0A8K0H637_9ROSA</name>
<dbReference type="Pfam" id="PF01585">
    <property type="entry name" value="G-patch"/>
    <property type="match status" value="1"/>
</dbReference>
<evidence type="ECO:0000256" key="6">
    <source>
        <dbReference type="SAM" id="MobiDB-lite"/>
    </source>
</evidence>
<dbReference type="Gene3D" id="2.30.30.1190">
    <property type="match status" value="1"/>
</dbReference>
<keyword evidence="1 4" id="KW-0479">Metal-binding</keyword>
<feature type="region of interest" description="Disordered" evidence="6">
    <location>
        <begin position="368"/>
        <end position="399"/>
    </location>
</feature>
<evidence type="ECO:0000256" key="1">
    <source>
        <dbReference type="ARBA" id="ARBA00022723"/>
    </source>
</evidence>
<keyword evidence="2 4" id="KW-0863">Zinc-finger</keyword>
<evidence type="ECO:0000256" key="2">
    <source>
        <dbReference type="ARBA" id="ARBA00022771"/>
    </source>
</evidence>
<evidence type="ECO:0000256" key="3">
    <source>
        <dbReference type="ARBA" id="ARBA00022833"/>
    </source>
</evidence>
<feature type="zinc finger region" description="C3H1-type" evidence="4">
    <location>
        <begin position="171"/>
        <end position="198"/>
    </location>
</feature>
<accession>A0A8K0H637</accession>
<keyword evidence="10" id="KW-1185">Reference proteome</keyword>
<evidence type="ECO:0008006" key="11">
    <source>
        <dbReference type="Google" id="ProtNLM"/>
    </source>
</evidence>
<dbReference type="Proteomes" id="UP000796880">
    <property type="component" value="Unassembled WGS sequence"/>
</dbReference>
<protein>
    <recommendedName>
        <fullName evidence="11">Zinc finger CCCH-type with G patch domain-containing protein</fullName>
    </recommendedName>
</protein>
<dbReference type="SMART" id="SM00443">
    <property type="entry name" value="G_patch"/>
    <property type="match status" value="1"/>
</dbReference>
<dbReference type="GO" id="GO:0003676">
    <property type="term" value="F:nucleic acid binding"/>
    <property type="evidence" value="ECO:0007669"/>
    <property type="project" value="InterPro"/>
</dbReference>
<evidence type="ECO:0000313" key="9">
    <source>
        <dbReference type="EMBL" id="KAF3446160.1"/>
    </source>
</evidence>
<feature type="region of interest" description="Disordered" evidence="6">
    <location>
        <begin position="269"/>
        <end position="294"/>
    </location>
</feature>
<dbReference type="PANTHER" id="PTHR47650:SF2">
    <property type="entry name" value="ZINC FINGER CCCH DOMAIN-CONTAINING PROTEIN 22"/>
    <property type="match status" value="1"/>
</dbReference>
<dbReference type="GO" id="GO:0008270">
    <property type="term" value="F:zinc ion binding"/>
    <property type="evidence" value="ECO:0007669"/>
    <property type="project" value="UniProtKB-KW"/>
</dbReference>
<dbReference type="SUPFAM" id="SSF90229">
    <property type="entry name" value="CCCH zinc finger"/>
    <property type="match status" value="1"/>
</dbReference>
<feature type="coiled-coil region" evidence="5">
    <location>
        <begin position="454"/>
        <end position="519"/>
    </location>
</feature>
<evidence type="ECO:0000259" key="7">
    <source>
        <dbReference type="PROSITE" id="PS50103"/>
    </source>
</evidence>
<feature type="domain" description="G-patch" evidence="8">
    <location>
        <begin position="325"/>
        <end position="371"/>
    </location>
</feature>
<dbReference type="EMBL" id="VOIH02000005">
    <property type="protein sequence ID" value="KAF3446160.1"/>
    <property type="molecule type" value="Genomic_DNA"/>
</dbReference>
<reference evidence="9" key="1">
    <citation type="submission" date="2020-03" db="EMBL/GenBank/DDBJ databases">
        <title>A high-quality chromosome-level genome assembly of a woody plant with both climbing and erect habits, Rhamnella rubrinervis.</title>
        <authorList>
            <person name="Lu Z."/>
            <person name="Yang Y."/>
            <person name="Zhu X."/>
            <person name="Sun Y."/>
        </authorList>
    </citation>
    <scope>NUCLEOTIDE SEQUENCE</scope>
    <source>
        <strain evidence="9">BYM</strain>
        <tissue evidence="9">Leaf</tissue>
    </source>
</reference>
<proteinExistence type="predicted"/>
<dbReference type="InterPro" id="IPR000571">
    <property type="entry name" value="Znf_CCCH"/>
</dbReference>
<evidence type="ECO:0000256" key="5">
    <source>
        <dbReference type="SAM" id="Coils"/>
    </source>
</evidence>
<dbReference type="Pfam" id="PF18044">
    <property type="entry name" value="zf-CCCH_4"/>
    <property type="match status" value="1"/>
</dbReference>
<feature type="compositionally biased region" description="Basic residues" evidence="6">
    <location>
        <begin position="381"/>
        <end position="399"/>
    </location>
</feature>
<keyword evidence="5" id="KW-0175">Coiled coil</keyword>
<feature type="region of interest" description="Disordered" evidence="6">
    <location>
        <begin position="429"/>
        <end position="448"/>
    </location>
</feature>
<dbReference type="PROSITE" id="PS50103">
    <property type="entry name" value="ZF_C3H1"/>
    <property type="match status" value="1"/>
</dbReference>
<feature type="domain" description="C3H1-type" evidence="7">
    <location>
        <begin position="171"/>
        <end position="198"/>
    </location>
</feature>
<feature type="compositionally biased region" description="Basic and acidic residues" evidence="6">
    <location>
        <begin position="368"/>
        <end position="380"/>
    </location>
</feature>
<dbReference type="PANTHER" id="PTHR47650">
    <property type="entry name" value="ZINC FINGER CCCH DOMAIN-CONTAINING PROTEIN 22"/>
    <property type="match status" value="1"/>
</dbReference>
<evidence type="ECO:0000259" key="8">
    <source>
        <dbReference type="PROSITE" id="PS50174"/>
    </source>
</evidence>
<dbReference type="InterPro" id="IPR041367">
    <property type="entry name" value="Znf-CCCH_4"/>
</dbReference>
<dbReference type="AlphaFoldDB" id="A0A8K0H637"/>
<keyword evidence="3 4" id="KW-0862">Zinc</keyword>
<gene>
    <name evidence="9" type="ORF">FNV43_RR11339</name>
</gene>
<dbReference type="InterPro" id="IPR000467">
    <property type="entry name" value="G_patch_dom"/>
</dbReference>
<comment type="caution">
    <text evidence="9">The sequence shown here is derived from an EMBL/GenBank/DDBJ whole genome shotgun (WGS) entry which is preliminary data.</text>
</comment>
<dbReference type="OrthoDB" id="4822at2759"/>
<dbReference type="PROSITE" id="PS50174">
    <property type="entry name" value="G_PATCH"/>
    <property type="match status" value="1"/>
</dbReference>
<organism evidence="9 10">
    <name type="scientific">Rhamnella rubrinervis</name>
    <dbReference type="NCBI Taxonomy" id="2594499"/>
    <lineage>
        <taxon>Eukaryota</taxon>
        <taxon>Viridiplantae</taxon>
        <taxon>Streptophyta</taxon>
        <taxon>Embryophyta</taxon>
        <taxon>Tracheophyta</taxon>
        <taxon>Spermatophyta</taxon>
        <taxon>Magnoliopsida</taxon>
        <taxon>eudicotyledons</taxon>
        <taxon>Gunneridae</taxon>
        <taxon>Pentapetalae</taxon>
        <taxon>rosids</taxon>
        <taxon>fabids</taxon>
        <taxon>Rosales</taxon>
        <taxon>Rhamnaceae</taxon>
        <taxon>rhamnoid group</taxon>
        <taxon>Rhamneae</taxon>
        <taxon>Rhamnella</taxon>
    </lineage>
</organism>